<dbReference type="KEGG" id="jde:Jden_0283"/>
<dbReference type="EMBL" id="CP001706">
    <property type="protein sequence ID" value="ACV07956.1"/>
    <property type="molecule type" value="Genomic_DNA"/>
</dbReference>
<dbReference type="InterPro" id="IPR042003">
    <property type="entry name" value="Sortase_E"/>
</dbReference>
<sequence length="242" mass="26523">MARFILGFIGVLGELMITVGLLLGGYVLWNVWWDSNQSAAVAQQGVDDFYENLDEAPRVPGELNTEDPPPIDPPPADGDTIGVLIVPAWYDLTNNTMPIKQGTSNAVLDNAAAGHYDGTAMPGNLGNFALAGHRRTHGNSFRFVDRLEPGDHIVVETETTWYVYSVTQDYVVTPDQVDVIAPVPNDPGARPEERILTFTTCHSPSLGEWGNSHRWITHATFVGWMPRSEGMPEQVLNDPGVQ</sequence>
<dbReference type="AlphaFoldDB" id="C7QZ48"/>
<dbReference type="NCBIfam" id="TIGR01076">
    <property type="entry name" value="sortase_fam"/>
    <property type="match status" value="1"/>
</dbReference>
<dbReference type="InterPro" id="IPR005754">
    <property type="entry name" value="Sortase"/>
</dbReference>
<dbReference type="Gene3D" id="2.40.260.10">
    <property type="entry name" value="Sortase"/>
    <property type="match status" value="1"/>
</dbReference>
<evidence type="ECO:0000313" key="5">
    <source>
        <dbReference type="Proteomes" id="UP000000628"/>
    </source>
</evidence>
<dbReference type="HOGENOM" id="CLU_045680_5_0_11"/>
<dbReference type="Proteomes" id="UP000000628">
    <property type="component" value="Chromosome"/>
</dbReference>
<keyword evidence="3" id="KW-1133">Transmembrane helix</keyword>
<dbReference type="STRING" id="471856.Jden_0283"/>
<keyword evidence="3" id="KW-0812">Transmembrane</keyword>
<feature type="active site" description="Proton donor/acceptor" evidence="2">
    <location>
        <position position="133"/>
    </location>
</feature>
<keyword evidence="5" id="KW-1185">Reference proteome</keyword>
<dbReference type="RefSeq" id="WP_015770585.1">
    <property type="nucleotide sequence ID" value="NC_013174.1"/>
</dbReference>
<dbReference type="eggNOG" id="COG3764">
    <property type="taxonomic scope" value="Bacteria"/>
</dbReference>
<evidence type="ECO:0000313" key="4">
    <source>
        <dbReference type="EMBL" id="ACV07956.1"/>
    </source>
</evidence>
<evidence type="ECO:0000256" key="2">
    <source>
        <dbReference type="PIRSR" id="PIRSR605754-1"/>
    </source>
</evidence>
<name>C7QZ48_JONDD</name>
<reference evidence="4 5" key="1">
    <citation type="journal article" date="2009" name="Stand. Genomic Sci.">
        <title>Complete genome sequence of Jonesia denitrificans type strain (Prevot 55134).</title>
        <authorList>
            <person name="Pukall R."/>
            <person name="Gehrich-Schroter G."/>
            <person name="Lapidus A."/>
            <person name="Nolan M."/>
            <person name="Glavina Del Rio T."/>
            <person name="Lucas S."/>
            <person name="Chen F."/>
            <person name="Tice H."/>
            <person name="Pitluck S."/>
            <person name="Cheng J.F."/>
            <person name="Copeland A."/>
            <person name="Saunders E."/>
            <person name="Brettin T."/>
            <person name="Detter J.C."/>
            <person name="Bruce D."/>
            <person name="Goodwin L."/>
            <person name="Pati A."/>
            <person name="Ivanova N."/>
            <person name="Mavromatis K."/>
            <person name="Ovchinnikova G."/>
            <person name="Chen A."/>
            <person name="Palaniappan K."/>
            <person name="Land M."/>
            <person name="Hauser L."/>
            <person name="Chang Y.J."/>
            <person name="Jeffries C.D."/>
            <person name="Chain P."/>
            <person name="Goker M."/>
            <person name="Bristow J."/>
            <person name="Eisen J.A."/>
            <person name="Markowitz V."/>
            <person name="Hugenholtz P."/>
            <person name="Kyrpides N.C."/>
            <person name="Klenk H.P."/>
            <person name="Han C."/>
        </authorList>
    </citation>
    <scope>NUCLEOTIDE SEQUENCE [LARGE SCALE GENOMIC DNA]</scope>
    <source>
        <strain evidence="5">ATCC 14870 / DSM 20603 / BCRC 15368 / CIP 55.134 / JCM 11481 / NBRC 15587 / NCTC 10816 / Prevot 55134</strain>
    </source>
</reference>
<keyword evidence="3" id="KW-0472">Membrane</keyword>
<feature type="active site" description="Acyl-thioester intermediate" evidence="2">
    <location>
        <position position="201"/>
    </location>
</feature>
<proteinExistence type="predicted"/>
<gene>
    <name evidence="4" type="ordered locus">Jden_0283</name>
</gene>
<dbReference type="CDD" id="cd05830">
    <property type="entry name" value="Sortase_E"/>
    <property type="match status" value="1"/>
</dbReference>
<dbReference type="InterPro" id="IPR053465">
    <property type="entry name" value="Sortase_Class_E"/>
</dbReference>
<dbReference type="Pfam" id="PF04203">
    <property type="entry name" value="Sortase"/>
    <property type="match status" value="1"/>
</dbReference>
<protein>
    <submittedName>
        <fullName evidence="4">Sortase family protein</fullName>
    </submittedName>
</protein>
<accession>C7QZ48</accession>
<keyword evidence="1" id="KW-0378">Hydrolase</keyword>
<dbReference type="NCBIfam" id="NF033747">
    <property type="entry name" value="class_E_sortase"/>
    <property type="match status" value="1"/>
</dbReference>
<evidence type="ECO:0000256" key="1">
    <source>
        <dbReference type="ARBA" id="ARBA00022801"/>
    </source>
</evidence>
<feature type="transmembrane region" description="Helical" evidence="3">
    <location>
        <begin position="6"/>
        <end position="29"/>
    </location>
</feature>
<organism evidence="4 5">
    <name type="scientific">Jonesia denitrificans (strain ATCC 14870 / DSM 20603 / BCRC 15368 / CIP 55.134 / JCM 11481 / NBRC 15587 / NCTC 10816 / Prevot 55134)</name>
    <name type="common">Listeria denitrificans</name>
    <dbReference type="NCBI Taxonomy" id="471856"/>
    <lineage>
        <taxon>Bacteria</taxon>
        <taxon>Bacillati</taxon>
        <taxon>Actinomycetota</taxon>
        <taxon>Actinomycetes</taxon>
        <taxon>Micrococcales</taxon>
        <taxon>Jonesiaceae</taxon>
        <taxon>Jonesia</taxon>
    </lineage>
</organism>
<dbReference type="InterPro" id="IPR023365">
    <property type="entry name" value="Sortase_dom-sf"/>
</dbReference>
<dbReference type="GO" id="GO:0016787">
    <property type="term" value="F:hydrolase activity"/>
    <property type="evidence" value="ECO:0007669"/>
    <property type="project" value="UniProtKB-KW"/>
</dbReference>
<dbReference type="SUPFAM" id="SSF63817">
    <property type="entry name" value="Sortase"/>
    <property type="match status" value="1"/>
</dbReference>
<evidence type="ECO:0000256" key="3">
    <source>
        <dbReference type="SAM" id="Phobius"/>
    </source>
</evidence>